<feature type="compositionally biased region" description="Polar residues" evidence="10">
    <location>
        <begin position="89"/>
        <end position="100"/>
    </location>
</feature>
<proteinExistence type="inferred from homology"/>
<dbReference type="KEGG" id="gtr:GLOTRDRAFT_124407"/>
<dbReference type="PANTHER" id="PTHR11214:SF333">
    <property type="entry name" value="GLYCOSYLTRANSFERASE FAMILY 31 PROTEIN"/>
    <property type="match status" value="1"/>
</dbReference>
<feature type="compositionally biased region" description="Low complexity" evidence="10">
    <location>
        <begin position="461"/>
        <end position="476"/>
    </location>
</feature>
<evidence type="ECO:0000256" key="5">
    <source>
        <dbReference type="ARBA" id="ARBA00022692"/>
    </source>
</evidence>
<dbReference type="InterPro" id="IPR002659">
    <property type="entry name" value="Glyco_trans_31"/>
</dbReference>
<accession>S7S1R4</accession>
<evidence type="ECO:0000256" key="6">
    <source>
        <dbReference type="ARBA" id="ARBA00022968"/>
    </source>
</evidence>
<feature type="region of interest" description="Disordered" evidence="10">
    <location>
        <begin position="443"/>
        <end position="476"/>
    </location>
</feature>
<sequence>MTFALGLLPPARQSRVNHFEEYEASSGTESSETPSRRSSVYYPRPRTPFVTSSSDPNSFLQTPSRRATPTADNYRHHPSSASSRSVCSTATNTPLPSRSGSPLPHFLASGSSSACTSDSEDEPYESTSPLLNTPRGPWWRDDRRRWWTFGAPTRRRRRRSFSWWRRVKRCVRSIVQHPFFPSQPITILLTLLLLTILGIFITLLLIHILNPDKEPLPWRVYCSAPSTYNSERISLLNPGNRIIPPDHGAEYPSPSFPPDNLDSLPPAGIFLGVFSLDSSFERRMLVRSTWASHPRSREGAIDGDGGNGTSRTIVRFILGQPKKSLERRIRLEMETYNDIVILPIAENMNSGKTHAFFTWASNYAYVPPVYFETSTPPPEFSYSNSSSVPPPVAKHDPSHARQDVLSRRPKRWVRPDFIVKTDDDSFVMLAELEARLRVELHAKSPPANATDTNPHSPRAETSTTAVSASPSQVVSAPDPASVNDPLIYWGYLVKRRFMAGELYALSWSLVDWIARDPVIRTMTRGAEDKQTAKWMDMHPRADQVRWKDERCWIYDHPRAGTVYSHGFLFPSEATRVRNSMKNLFDREDNLIDYFNNVTDSSSQWFVDEPTRTQWAHSSVSTFGVRYTPPVPDLTTLQSVEALVEGSDMSSLREGSPMTPEFAWTHREGRRRRYENKRVGGTVVVHFIKKHVWWLETALALLEGPEKSESELQSRVDELENAIDSGDAPSAASSTELSQPQTSSRMLHKPSRSSSLGTSTTHRRR</sequence>
<comment type="similarity">
    <text evidence="2">Belongs to the glycosyltransferase 31 family.</text>
</comment>
<gene>
    <name evidence="12" type="ORF">GLOTRDRAFT_124407</name>
</gene>
<evidence type="ECO:0000256" key="4">
    <source>
        <dbReference type="ARBA" id="ARBA00022679"/>
    </source>
</evidence>
<evidence type="ECO:0000256" key="10">
    <source>
        <dbReference type="SAM" id="MobiDB-lite"/>
    </source>
</evidence>
<evidence type="ECO:0000256" key="3">
    <source>
        <dbReference type="ARBA" id="ARBA00022676"/>
    </source>
</evidence>
<protein>
    <recommendedName>
        <fullName evidence="14">Glycosyltransferase family 31 protein</fullName>
    </recommendedName>
</protein>
<keyword evidence="6" id="KW-0735">Signal-anchor</keyword>
<reference evidence="12 13" key="1">
    <citation type="journal article" date="2012" name="Science">
        <title>The Paleozoic origin of enzymatic lignin decomposition reconstructed from 31 fungal genomes.</title>
        <authorList>
            <person name="Floudas D."/>
            <person name="Binder M."/>
            <person name="Riley R."/>
            <person name="Barry K."/>
            <person name="Blanchette R.A."/>
            <person name="Henrissat B."/>
            <person name="Martinez A.T."/>
            <person name="Otillar R."/>
            <person name="Spatafora J.W."/>
            <person name="Yadav J.S."/>
            <person name="Aerts A."/>
            <person name="Benoit I."/>
            <person name="Boyd A."/>
            <person name="Carlson A."/>
            <person name="Copeland A."/>
            <person name="Coutinho P.M."/>
            <person name="de Vries R.P."/>
            <person name="Ferreira P."/>
            <person name="Findley K."/>
            <person name="Foster B."/>
            <person name="Gaskell J."/>
            <person name="Glotzer D."/>
            <person name="Gorecki P."/>
            <person name="Heitman J."/>
            <person name="Hesse C."/>
            <person name="Hori C."/>
            <person name="Igarashi K."/>
            <person name="Jurgens J.A."/>
            <person name="Kallen N."/>
            <person name="Kersten P."/>
            <person name="Kohler A."/>
            <person name="Kuees U."/>
            <person name="Kumar T.K.A."/>
            <person name="Kuo A."/>
            <person name="LaButti K."/>
            <person name="Larrondo L.F."/>
            <person name="Lindquist E."/>
            <person name="Ling A."/>
            <person name="Lombard V."/>
            <person name="Lucas S."/>
            <person name="Lundell T."/>
            <person name="Martin R."/>
            <person name="McLaughlin D.J."/>
            <person name="Morgenstern I."/>
            <person name="Morin E."/>
            <person name="Murat C."/>
            <person name="Nagy L.G."/>
            <person name="Nolan M."/>
            <person name="Ohm R.A."/>
            <person name="Patyshakuliyeva A."/>
            <person name="Rokas A."/>
            <person name="Ruiz-Duenas F.J."/>
            <person name="Sabat G."/>
            <person name="Salamov A."/>
            <person name="Samejima M."/>
            <person name="Schmutz J."/>
            <person name="Slot J.C."/>
            <person name="St John F."/>
            <person name="Stenlid J."/>
            <person name="Sun H."/>
            <person name="Sun S."/>
            <person name="Syed K."/>
            <person name="Tsang A."/>
            <person name="Wiebenga A."/>
            <person name="Young D."/>
            <person name="Pisabarro A."/>
            <person name="Eastwood D.C."/>
            <person name="Martin F."/>
            <person name="Cullen D."/>
            <person name="Grigoriev I.V."/>
            <person name="Hibbett D.S."/>
        </authorList>
    </citation>
    <scope>NUCLEOTIDE SEQUENCE [LARGE SCALE GENOMIC DNA]</scope>
    <source>
        <strain evidence="12 13">ATCC 11539</strain>
    </source>
</reference>
<keyword evidence="4" id="KW-0808">Transferase</keyword>
<evidence type="ECO:0000256" key="11">
    <source>
        <dbReference type="SAM" id="Phobius"/>
    </source>
</evidence>
<dbReference type="GeneID" id="19301087"/>
<evidence type="ECO:0000256" key="9">
    <source>
        <dbReference type="ARBA" id="ARBA00023136"/>
    </source>
</evidence>
<name>S7S1R4_GLOTA</name>
<dbReference type="GO" id="GO:0051072">
    <property type="term" value="P:4,6-pyruvylated galactose residue biosynthetic process"/>
    <property type="evidence" value="ECO:0007669"/>
    <property type="project" value="TreeGrafter"/>
</dbReference>
<keyword evidence="8" id="KW-0333">Golgi apparatus</keyword>
<evidence type="ECO:0000256" key="1">
    <source>
        <dbReference type="ARBA" id="ARBA00004323"/>
    </source>
</evidence>
<dbReference type="AlphaFoldDB" id="S7S1R4"/>
<evidence type="ECO:0008006" key="14">
    <source>
        <dbReference type="Google" id="ProtNLM"/>
    </source>
</evidence>
<dbReference type="PANTHER" id="PTHR11214">
    <property type="entry name" value="BETA-1,3-N-ACETYLGLUCOSAMINYLTRANSFERASE"/>
    <property type="match status" value="1"/>
</dbReference>
<dbReference type="OMA" id="YVRSTWA"/>
<keyword evidence="7 11" id="KW-1133">Transmembrane helix</keyword>
<dbReference type="Proteomes" id="UP000030669">
    <property type="component" value="Unassembled WGS sequence"/>
</dbReference>
<dbReference type="GO" id="GO:0016758">
    <property type="term" value="F:hexosyltransferase activity"/>
    <property type="evidence" value="ECO:0007669"/>
    <property type="project" value="InterPro"/>
</dbReference>
<evidence type="ECO:0000256" key="7">
    <source>
        <dbReference type="ARBA" id="ARBA00022989"/>
    </source>
</evidence>
<keyword evidence="9 11" id="KW-0472">Membrane</keyword>
<dbReference type="GO" id="GO:0000139">
    <property type="term" value="C:Golgi membrane"/>
    <property type="evidence" value="ECO:0007669"/>
    <property type="project" value="UniProtKB-SubCell"/>
</dbReference>
<feature type="region of interest" description="Disordered" evidence="10">
    <location>
        <begin position="377"/>
        <end position="405"/>
    </location>
</feature>
<dbReference type="EMBL" id="KB469296">
    <property type="protein sequence ID" value="EPQ61395.1"/>
    <property type="molecule type" value="Genomic_DNA"/>
</dbReference>
<evidence type="ECO:0000256" key="8">
    <source>
        <dbReference type="ARBA" id="ARBA00023034"/>
    </source>
</evidence>
<evidence type="ECO:0000313" key="12">
    <source>
        <dbReference type="EMBL" id="EPQ61395.1"/>
    </source>
</evidence>
<keyword evidence="5 11" id="KW-0812">Transmembrane</keyword>
<feature type="compositionally biased region" description="Basic and acidic residues" evidence="10">
    <location>
        <begin position="393"/>
        <end position="405"/>
    </location>
</feature>
<evidence type="ECO:0000256" key="2">
    <source>
        <dbReference type="ARBA" id="ARBA00008661"/>
    </source>
</evidence>
<dbReference type="RefSeq" id="XP_007861573.1">
    <property type="nucleotide sequence ID" value="XM_007863382.1"/>
</dbReference>
<feature type="compositionally biased region" description="Polar residues" evidence="10">
    <location>
        <begin position="49"/>
        <end position="71"/>
    </location>
</feature>
<keyword evidence="13" id="KW-1185">Reference proteome</keyword>
<feature type="compositionally biased region" description="Polar residues" evidence="10">
    <location>
        <begin position="730"/>
        <end position="744"/>
    </location>
</feature>
<comment type="subcellular location">
    <subcellularLocation>
        <location evidence="1">Golgi apparatus membrane</location>
        <topology evidence="1">Single-pass type II membrane protein</topology>
    </subcellularLocation>
</comment>
<dbReference type="HOGENOM" id="CLU_015642_1_0_1"/>
<feature type="compositionally biased region" description="Polar residues" evidence="10">
    <location>
        <begin position="751"/>
        <end position="764"/>
    </location>
</feature>
<keyword evidence="3" id="KW-0328">Glycosyltransferase</keyword>
<dbReference type="OrthoDB" id="2139606at2759"/>
<feature type="compositionally biased region" description="Low complexity" evidence="10">
    <location>
        <begin position="24"/>
        <end position="48"/>
    </location>
</feature>
<organism evidence="12 13">
    <name type="scientific">Gloeophyllum trabeum (strain ATCC 11539 / FP-39264 / Madison 617)</name>
    <name type="common">Brown rot fungus</name>
    <dbReference type="NCBI Taxonomy" id="670483"/>
    <lineage>
        <taxon>Eukaryota</taxon>
        <taxon>Fungi</taxon>
        <taxon>Dikarya</taxon>
        <taxon>Basidiomycota</taxon>
        <taxon>Agaricomycotina</taxon>
        <taxon>Agaricomycetes</taxon>
        <taxon>Gloeophyllales</taxon>
        <taxon>Gloeophyllaceae</taxon>
        <taxon>Gloeophyllum</taxon>
    </lineage>
</organism>
<evidence type="ECO:0000313" key="13">
    <source>
        <dbReference type="Proteomes" id="UP000030669"/>
    </source>
</evidence>
<dbReference type="STRING" id="670483.S7S1R4"/>
<feature type="region of interest" description="Disordered" evidence="10">
    <location>
        <begin position="710"/>
        <end position="764"/>
    </location>
</feature>
<feature type="region of interest" description="Disordered" evidence="10">
    <location>
        <begin position="20"/>
        <end position="131"/>
    </location>
</feature>
<dbReference type="eggNOG" id="KOG2287">
    <property type="taxonomic scope" value="Eukaryota"/>
</dbReference>
<feature type="transmembrane region" description="Helical" evidence="11">
    <location>
        <begin position="185"/>
        <end position="209"/>
    </location>
</feature>
<feature type="compositionally biased region" description="Low complexity" evidence="10">
    <location>
        <begin position="79"/>
        <end position="88"/>
    </location>
</feature>